<dbReference type="EMBL" id="CP029684">
    <property type="protein sequence ID" value="QAS69873.1"/>
    <property type="molecule type" value="Genomic_DNA"/>
</dbReference>
<evidence type="ECO:0000313" key="3">
    <source>
        <dbReference type="Proteomes" id="UP000286907"/>
    </source>
</evidence>
<feature type="transmembrane region" description="Helical" evidence="1">
    <location>
        <begin position="235"/>
        <end position="253"/>
    </location>
</feature>
<sequence>MISHSWKNYKGLIIAAVVIGLTLLTHFDAVFYKTPIAEITSIKQVSSQKTKDYFGNQDKTVTQKLSLKFLNTKRQGQNMTISNQYVDSQVLSQKYRVGQEILLSHKKWWSIIGQKRDTILVFTLALMLGLVVYFANRLSLQIIISLVLNFLFFILAILFDINFETVSPIIVFAALTIIFTFITLFMVLGKSRQFVIVFAATVLSTAAGVGIGAIAINLNGANGIHFEYMDFITQFPIPLFYSELLIGVLGASMDEASDISAMLLGMQRERAERTFKDYFMSGMTVGRDIVGSLTNVLFMVFIADTLPMVFLYLRNGNTWSYTIEMTMLLGLLSTIISAIAIVLTVPITSWLAATILTRKKQVIE</sequence>
<feature type="transmembrane region" description="Helical" evidence="1">
    <location>
        <begin position="118"/>
        <end position="135"/>
    </location>
</feature>
<keyword evidence="1" id="KW-0472">Membrane</keyword>
<evidence type="ECO:0000256" key="1">
    <source>
        <dbReference type="SAM" id="Phobius"/>
    </source>
</evidence>
<dbReference type="PANTHER" id="PTHR41771">
    <property type="entry name" value="MEMBRANE PROTEIN-RELATED"/>
    <property type="match status" value="1"/>
</dbReference>
<accession>A0ABX5QMA0</accession>
<dbReference type="PANTHER" id="PTHR41771:SF1">
    <property type="entry name" value="MEMBRANE PROTEIN"/>
    <property type="match status" value="1"/>
</dbReference>
<reference evidence="2 3" key="1">
    <citation type="journal article" date="2019" name="Syst. Appl. Microbiol.">
        <title>Oenococcus sicerae sp. nov., isolated from French cider.</title>
        <authorList>
            <person name="Cousin F.J."/>
            <person name="Le Guellec R."/>
            <person name="Chagnot C."/>
            <person name="Goux D."/>
            <person name="Dalmasso M."/>
            <person name="Laplace J.M."/>
            <person name="Cretenet M."/>
        </authorList>
    </citation>
    <scope>NUCLEOTIDE SEQUENCE [LARGE SCALE GENOMIC DNA]</scope>
    <source>
        <strain evidence="2 3">UCMA 15228</strain>
    </source>
</reference>
<evidence type="ECO:0000313" key="2">
    <source>
        <dbReference type="EMBL" id="QAS69873.1"/>
    </source>
</evidence>
<feature type="transmembrane region" description="Helical" evidence="1">
    <location>
        <begin position="325"/>
        <end position="353"/>
    </location>
</feature>
<dbReference type="Proteomes" id="UP000286907">
    <property type="component" value="Chromosome"/>
</dbReference>
<feature type="transmembrane region" description="Helical" evidence="1">
    <location>
        <begin position="195"/>
        <end position="215"/>
    </location>
</feature>
<keyword evidence="3" id="KW-1185">Reference proteome</keyword>
<keyword evidence="1" id="KW-1133">Transmembrane helix</keyword>
<gene>
    <name evidence="2" type="ORF">DLJ48_04715</name>
</gene>
<feature type="transmembrane region" description="Helical" evidence="1">
    <location>
        <begin position="289"/>
        <end position="313"/>
    </location>
</feature>
<dbReference type="InterPro" id="IPR012507">
    <property type="entry name" value="YibE_F"/>
</dbReference>
<feature type="transmembrane region" description="Helical" evidence="1">
    <location>
        <begin position="169"/>
        <end position="188"/>
    </location>
</feature>
<dbReference type="Pfam" id="PF07907">
    <property type="entry name" value="YibE_F"/>
    <property type="match status" value="1"/>
</dbReference>
<name>A0ABX5QMA0_9LACO</name>
<feature type="transmembrane region" description="Helical" evidence="1">
    <location>
        <begin position="142"/>
        <end position="163"/>
    </location>
</feature>
<keyword evidence="1" id="KW-0812">Transmembrane</keyword>
<organism evidence="2 3">
    <name type="scientific">Oenococcus sicerae</name>
    <dbReference type="NCBI Taxonomy" id="2203724"/>
    <lineage>
        <taxon>Bacteria</taxon>
        <taxon>Bacillati</taxon>
        <taxon>Bacillota</taxon>
        <taxon>Bacilli</taxon>
        <taxon>Lactobacillales</taxon>
        <taxon>Lactobacillaceae</taxon>
        <taxon>Oenococcus</taxon>
    </lineage>
</organism>
<feature type="transmembrane region" description="Helical" evidence="1">
    <location>
        <begin position="12"/>
        <end position="32"/>
    </location>
</feature>
<proteinExistence type="predicted"/>
<protein>
    <submittedName>
        <fullName evidence="2">YibE/F family protein</fullName>
    </submittedName>
</protein>
<dbReference type="RefSeq" id="WP_128686347.1">
    <property type="nucleotide sequence ID" value="NZ_CP029684.2"/>
</dbReference>